<dbReference type="GO" id="GO:0005886">
    <property type="term" value="C:plasma membrane"/>
    <property type="evidence" value="ECO:0007669"/>
    <property type="project" value="InterPro"/>
</dbReference>
<evidence type="ECO:0000256" key="6">
    <source>
        <dbReference type="ARBA" id="ARBA00023136"/>
    </source>
</evidence>
<protein>
    <submittedName>
        <fullName evidence="8">Diacylglyceryl transferase</fullName>
    </submittedName>
</protein>
<comment type="similarity">
    <text evidence="1">Belongs to the Lgt family.</text>
</comment>
<dbReference type="Proteomes" id="UP000235826">
    <property type="component" value="Chromosome"/>
</dbReference>
<feature type="transmembrane region" description="Helical" evidence="7">
    <location>
        <begin position="158"/>
        <end position="177"/>
    </location>
</feature>
<keyword evidence="5 7" id="KW-1133">Transmembrane helix</keyword>
<dbReference type="OrthoDB" id="871140at2"/>
<evidence type="ECO:0000313" key="8">
    <source>
        <dbReference type="EMBL" id="AUP81615.1"/>
    </source>
</evidence>
<dbReference type="GO" id="GO:0008961">
    <property type="term" value="F:phosphatidylglycerol-prolipoprotein diacylglyceryl transferase activity"/>
    <property type="evidence" value="ECO:0007669"/>
    <property type="project" value="InterPro"/>
</dbReference>
<sequence>MNIPYEPILFGYKTNIHLILEYLAFFVAFRYYVILRRHSNDVISSNNRLSIILGAALGALIGSRIVGFLENPLVSLSQENLIQLLNTKTIMGGLFGGLLGVEIAKKRIGETQSSGDLFVFPIILGIFIGRIGCFLSGINEFTYGRETSSVFGMDLGDGLLRHPVALYELVFLILLFFSLKRIQNKASLKNGDLFKWFMVFYFSFRFFIEFLKPNTFYILWLSTIQILCIICLLYYYKTILNVFKHAR</sequence>
<reference evidence="8 9" key="1">
    <citation type="submission" date="2018-01" db="EMBL/GenBank/DDBJ databases">
        <title>Complete genome sequence of Flavivirga eckloniae ECD14 isolated from seaweed Ecklonia cava.</title>
        <authorList>
            <person name="Lee J.H."/>
            <person name="Baik K.S."/>
            <person name="Seong C.N."/>
        </authorList>
    </citation>
    <scope>NUCLEOTIDE SEQUENCE [LARGE SCALE GENOMIC DNA]</scope>
    <source>
        <strain evidence="8 9">ECD14</strain>
    </source>
</reference>
<evidence type="ECO:0000256" key="1">
    <source>
        <dbReference type="ARBA" id="ARBA00007150"/>
    </source>
</evidence>
<proteinExistence type="inferred from homology"/>
<evidence type="ECO:0000256" key="3">
    <source>
        <dbReference type="ARBA" id="ARBA00022679"/>
    </source>
</evidence>
<evidence type="ECO:0000256" key="5">
    <source>
        <dbReference type="ARBA" id="ARBA00022989"/>
    </source>
</evidence>
<organism evidence="8 9">
    <name type="scientific">Flavivirga eckloniae</name>
    <dbReference type="NCBI Taxonomy" id="1803846"/>
    <lineage>
        <taxon>Bacteria</taxon>
        <taxon>Pseudomonadati</taxon>
        <taxon>Bacteroidota</taxon>
        <taxon>Flavobacteriia</taxon>
        <taxon>Flavobacteriales</taxon>
        <taxon>Flavobacteriaceae</taxon>
        <taxon>Flavivirga</taxon>
    </lineage>
</organism>
<keyword evidence="4 7" id="KW-0812">Transmembrane</keyword>
<keyword evidence="9" id="KW-1185">Reference proteome</keyword>
<feature type="transmembrane region" description="Helical" evidence="7">
    <location>
        <begin position="89"/>
        <end position="105"/>
    </location>
</feature>
<dbReference type="PANTHER" id="PTHR30589:SF0">
    <property type="entry name" value="PHOSPHATIDYLGLYCEROL--PROLIPOPROTEIN DIACYLGLYCERYL TRANSFERASE"/>
    <property type="match status" value="1"/>
</dbReference>
<dbReference type="EMBL" id="CP025791">
    <property type="protein sequence ID" value="AUP81615.1"/>
    <property type="molecule type" value="Genomic_DNA"/>
</dbReference>
<keyword evidence="6 7" id="KW-0472">Membrane</keyword>
<evidence type="ECO:0000313" key="9">
    <source>
        <dbReference type="Proteomes" id="UP000235826"/>
    </source>
</evidence>
<dbReference type="PANTHER" id="PTHR30589">
    <property type="entry name" value="PROLIPOPROTEIN DIACYLGLYCERYL TRANSFERASE"/>
    <property type="match status" value="1"/>
</dbReference>
<dbReference type="Pfam" id="PF01790">
    <property type="entry name" value="LGT"/>
    <property type="match status" value="1"/>
</dbReference>
<feature type="transmembrane region" description="Helical" evidence="7">
    <location>
        <begin position="16"/>
        <end position="35"/>
    </location>
</feature>
<evidence type="ECO:0000256" key="7">
    <source>
        <dbReference type="SAM" id="Phobius"/>
    </source>
</evidence>
<evidence type="ECO:0000256" key="4">
    <source>
        <dbReference type="ARBA" id="ARBA00022692"/>
    </source>
</evidence>
<feature type="transmembrane region" description="Helical" evidence="7">
    <location>
        <begin position="193"/>
        <end position="211"/>
    </location>
</feature>
<evidence type="ECO:0000256" key="2">
    <source>
        <dbReference type="ARBA" id="ARBA00022475"/>
    </source>
</evidence>
<gene>
    <name evidence="8" type="ORF">C1H87_12610</name>
</gene>
<accession>A0A2K9PX11</accession>
<dbReference type="AlphaFoldDB" id="A0A2K9PX11"/>
<dbReference type="KEGG" id="fek:C1H87_12610"/>
<feature type="transmembrane region" description="Helical" evidence="7">
    <location>
        <begin position="47"/>
        <end position="69"/>
    </location>
</feature>
<feature type="transmembrane region" description="Helical" evidence="7">
    <location>
        <begin position="117"/>
        <end position="138"/>
    </location>
</feature>
<keyword evidence="3 8" id="KW-0808">Transferase</keyword>
<dbReference type="InterPro" id="IPR001640">
    <property type="entry name" value="Lgt"/>
</dbReference>
<dbReference type="GO" id="GO:0042158">
    <property type="term" value="P:lipoprotein biosynthetic process"/>
    <property type="evidence" value="ECO:0007669"/>
    <property type="project" value="InterPro"/>
</dbReference>
<feature type="transmembrane region" description="Helical" evidence="7">
    <location>
        <begin position="217"/>
        <end position="236"/>
    </location>
</feature>
<name>A0A2K9PX11_9FLAO</name>
<keyword evidence="2" id="KW-1003">Cell membrane</keyword>